<dbReference type="InterPro" id="IPR036188">
    <property type="entry name" value="FAD/NAD-bd_sf"/>
</dbReference>
<keyword evidence="3" id="KW-1185">Reference proteome</keyword>
<keyword evidence="1" id="KW-0472">Membrane</keyword>
<dbReference type="Gene3D" id="3.50.50.60">
    <property type="entry name" value="FAD/NAD(P)-binding domain"/>
    <property type="match status" value="1"/>
</dbReference>
<evidence type="ECO:0000313" key="3">
    <source>
        <dbReference type="Proteomes" id="UP001208570"/>
    </source>
</evidence>
<dbReference type="AlphaFoldDB" id="A0AAD9JGC1"/>
<evidence type="ECO:0008006" key="4">
    <source>
        <dbReference type="Google" id="ProtNLM"/>
    </source>
</evidence>
<feature type="transmembrane region" description="Helical" evidence="1">
    <location>
        <begin position="31"/>
        <end position="51"/>
    </location>
</feature>
<keyword evidence="1" id="KW-1133">Transmembrane helix</keyword>
<dbReference type="EMBL" id="JAODUP010000346">
    <property type="protein sequence ID" value="KAK2151910.1"/>
    <property type="molecule type" value="Genomic_DNA"/>
</dbReference>
<dbReference type="Proteomes" id="UP001208570">
    <property type="component" value="Unassembled WGS sequence"/>
</dbReference>
<dbReference type="PANTHER" id="PTHR42923:SF3">
    <property type="entry name" value="PROTOPORPHYRINOGEN OXIDASE"/>
    <property type="match status" value="1"/>
</dbReference>
<dbReference type="InterPro" id="IPR050464">
    <property type="entry name" value="Zeta_carotene_desat/Oxidored"/>
</dbReference>
<gene>
    <name evidence="2" type="ORF">LSH36_346g01008</name>
</gene>
<sequence length="466" mass="53277">MELGSSRTSVNTDDDYSLITYEKCNPPRAKLFIVFLASLVVATIIVLLVVLTRLKPLKSVNNKDPDVQCPDIAIIGGGLAGTYAAWRLREINQSIVLYEKSARLGGRFYTHHVTGTEYRHPRELGASMFLPSLHPILNNLVEELGLDTEWFVYGDRKKSFEYIRGQFIEYGALCQQTCPYRLDDVEVNRSPRELLRLENVLLQSGSYEAYNYLRDTLYWWEYYPDGNSQAFLDYVTENSQSESYMAEAVTIQGGMDRLIEELVARTKESNKRFRVFYNSSLVDIDSQPDYNYLRIQQPGGATETSPSCARHVILALSPEEILELGFSLAPLSDIWRPQFEMLSRISLMRVLVEIGHDESLFPKGSPSWTSLRTDLPIQNVHVIESSRNMEQSTPDYGDRDNTTWSTDNDTSLSAYTTTIQINIYRDHLDYWTGLLTADGYSFAHAERHRHRRHIVAIRSSISSLSD</sequence>
<name>A0AAD9JGC1_9ANNE</name>
<evidence type="ECO:0000256" key="1">
    <source>
        <dbReference type="SAM" id="Phobius"/>
    </source>
</evidence>
<comment type="caution">
    <text evidence="2">The sequence shown here is derived from an EMBL/GenBank/DDBJ whole genome shotgun (WGS) entry which is preliminary data.</text>
</comment>
<protein>
    <recommendedName>
        <fullName evidence="4">Amine oxidase domain-containing protein</fullName>
    </recommendedName>
</protein>
<dbReference type="Pfam" id="PF13450">
    <property type="entry name" value="NAD_binding_8"/>
    <property type="match status" value="1"/>
</dbReference>
<dbReference type="GO" id="GO:0016491">
    <property type="term" value="F:oxidoreductase activity"/>
    <property type="evidence" value="ECO:0007669"/>
    <property type="project" value="TreeGrafter"/>
</dbReference>
<proteinExistence type="predicted"/>
<dbReference type="SUPFAM" id="SSF51905">
    <property type="entry name" value="FAD/NAD(P)-binding domain"/>
    <property type="match status" value="1"/>
</dbReference>
<dbReference type="PANTHER" id="PTHR42923">
    <property type="entry name" value="PROTOPORPHYRINOGEN OXIDASE"/>
    <property type="match status" value="1"/>
</dbReference>
<reference evidence="2" key="1">
    <citation type="journal article" date="2023" name="Mol. Biol. Evol.">
        <title>Third-Generation Sequencing Reveals the Adaptive Role of the Epigenome in Three Deep-Sea Polychaetes.</title>
        <authorList>
            <person name="Perez M."/>
            <person name="Aroh O."/>
            <person name="Sun Y."/>
            <person name="Lan Y."/>
            <person name="Juniper S.K."/>
            <person name="Young C.R."/>
            <person name="Angers B."/>
            <person name="Qian P.Y."/>
        </authorList>
    </citation>
    <scope>NUCLEOTIDE SEQUENCE</scope>
    <source>
        <strain evidence="2">P08H-3</strain>
    </source>
</reference>
<organism evidence="2 3">
    <name type="scientific">Paralvinella palmiformis</name>
    <dbReference type="NCBI Taxonomy" id="53620"/>
    <lineage>
        <taxon>Eukaryota</taxon>
        <taxon>Metazoa</taxon>
        <taxon>Spiralia</taxon>
        <taxon>Lophotrochozoa</taxon>
        <taxon>Annelida</taxon>
        <taxon>Polychaeta</taxon>
        <taxon>Sedentaria</taxon>
        <taxon>Canalipalpata</taxon>
        <taxon>Terebellida</taxon>
        <taxon>Terebelliformia</taxon>
        <taxon>Alvinellidae</taxon>
        <taxon>Paralvinella</taxon>
    </lineage>
</organism>
<accession>A0AAD9JGC1</accession>
<keyword evidence="1" id="KW-0812">Transmembrane</keyword>
<evidence type="ECO:0000313" key="2">
    <source>
        <dbReference type="EMBL" id="KAK2151910.1"/>
    </source>
</evidence>